<feature type="transmembrane region" description="Helical" evidence="8">
    <location>
        <begin position="238"/>
        <end position="259"/>
    </location>
</feature>
<dbReference type="GO" id="GO:0015421">
    <property type="term" value="F:ABC-type oligopeptide transporter activity"/>
    <property type="evidence" value="ECO:0007669"/>
    <property type="project" value="TreeGrafter"/>
</dbReference>
<keyword evidence="7 8" id="KW-0472">Membrane</keyword>
<dbReference type="EMBL" id="CP024870">
    <property type="protein sequence ID" value="ATX71025.1"/>
    <property type="molecule type" value="Genomic_DNA"/>
</dbReference>
<feature type="domain" description="ABC transmembrane type-1" evidence="10">
    <location>
        <begin position="146"/>
        <end position="379"/>
    </location>
</feature>
<keyword evidence="3 8" id="KW-0812">Transmembrane</keyword>
<gene>
    <name evidence="11" type="ORF">SCLAR_v1c07080</name>
</gene>
<evidence type="ECO:0000256" key="8">
    <source>
        <dbReference type="SAM" id="Phobius"/>
    </source>
</evidence>
<dbReference type="InterPro" id="IPR011527">
    <property type="entry name" value="ABC1_TM_dom"/>
</dbReference>
<protein>
    <submittedName>
        <fullName evidence="11">ABC transporter ATP-binding protein</fullName>
    </submittedName>
</protein>
<feature type="domain" description="ABC transporter" evidence="9">
    <location>
        <begin position="415"/>
        <end position="652"/>
    </location>
</feature>
<evidence type="ECO:0000256" key="5">
    <source>
        <dbReference type="ARBA" id="ARBA00022840"/>
    </source>
</evidence>
<dbReference type="GO" id="GO:0005524">
    <property type="term" value="F:ATP binding"/>
    <property type="evidence" value="ECO:0007669"/>
    <property type="project" value="UniProtKB-KW"/>
</dbReference>
<dbReference type="PROSITE" id="PS50893">
    <property type="entry name" value="ABC_TRANSPORTER_2"/>
    <property type="match status" value="1"/>
</dbReference>
<dbReference type="SUPFAM" id="SSF90123">
    <property type="entry name" value="ABC transporter transmembrane region"/>
    <property type="match status" value="1"/>
</dbReference>
<evidence type="ECO:0000256" key="6">
    <source>
        <dbReference type="ARBA" id="ARBA00022989"/>
    </source>
</evidence>
<dbReference type="SUPFAM" id="SSF52540">
    <property type="entry name" value="P-loop containing nucleoside triphosphate hydrolases"/>
    <property type="match status" value="1"/>
</dbReference>
<keyword evidence="12" id="KW-1185">Reference proteome</keyword>
<evidence type="ECO:0000256" key="4">
    <source>
        <dbReference type="ARBA" id="ARBA00022741"/>
    </source>
</evidence>
<dbReference type="Gene3D" id="1.20.1560.10">
    <property type="entry name" value="ABC transporter type 1, transmembrane domain"/>
    <property type="match status" value="1"/>
</dbReference>
<feature type="transmembrane region" description="Helical" evidence="8">
    <location>
        <begin position="321"/>
        <end position="346"/>
    </location>
</feature>
<feature type="transmembrane region" description="Helical" evidence="8">
    <location>
        <begin position="141"/>
        <end position="164"/>
    </location>
</feature>
<evidence type="ECO:0000256" key="2">
    <source>
        <dbReference type="ARBA" id="ARBA00005417"/>
    </source>
</evidence>
<comment type="similarity">
    <text evidence="2">Belongs to the ABC transporter superfamily.</text>
</comment>
<evidence type="ECO:0000256" key="3">
    <source>
        <dbReference type="ARBA" id="ARBA00022692"/>
    </source>
</evidence>
<evidence type="ECO:0000256" key="1">
    <source>
        <dbReference type="ARBA" id="ARBA00004651"/>
    </source>
</evidence>
<dbReference type="InterPro" id="IPR039421">
    <property type="entry name" value="Type_1_exporter"/>
</dbReference>
<dbReference type="GO" id="GO:0016887">
    <property type="term" value="F:ATP hydrolysis activity"/>
    <property type="evidence" value="ECO:0007669"/>
    <property type="project" value="InterPro"/>
</dbReference>
<evidence type="ECO:0000259" key="10">
    <source>
        <dbReference type="PROSITE" id="PS50929"/>
    </source>
</evidence>
<dbReference type="InterPro" id="IPR003593">
    <property type="entry name" value="AAA+_ATPase"/>
</dbReference>
<reference evidence="11 12" key="1">
    <citation type="submission" date="2017-11" db="EMBL/GenBank/DDBJ databases">
        <title>Complete genome sequence of Spiroplasma clarkii CN-5 (DSM 19994).</title>
        <authorList>
            <person name="Tsai Y.-M."/>
            <person name="Chang A."/>
            <person name="Lo W.-S."/>
            <person name="Kuo C.-H."/>
        </authorList>
    </citation>
    <scope>NUCLEOTIDE SEQUENCE [LARGE SCALE GENOMIC DNA]</scope>
    <source>
        <strain evidence="11 12">CN-5</strain>
    </source>
</reference>
<keyword evidence="5 11" id="KW-0067">ATP-binding</keyword>
<dbReference type="Pfam" id="PF00005">
    <property type="entry name" value="ABC_tran"/>
    <property type="match status" value="1"/>
</dbReference>
<dbReference type="CDD" id="cd07346">
    <property type="entry name" value="ABC_6TM_exporters"/>
    <property type="match status" value="1"/>
</dbReference>
<keyword evidence="6 8" id="KW-1133">Transmembrane helix</keyword>
<dbReference type="InterPro" id="IPR027417">
    <property type="entry name" value="P-loop_NTPase"/>
</dbReference>
<sequence>MKNQKKQVFILKNNLYKQIWQSLKDRWFLASLMLTLTIFMSLLLITNIKIIEYITALLVSKSVIDAANNVEKANGFFSRWVTDPNLQKIILENLNNTIKDREAFLQDVIETFFYSNVNYTNHTVYLVLWGLNLNLYNLVEIMIVDIALVILVVYIVYIISGYIAGSYEAKIRKALIDKLIDQDLDYFSQNKTGELIGTLVKESSILAKHIKEAPANYTLSSVTILISSIMMFKINWKLASSVFGLLAIFLILVFIFILITNSSTKKIHQASQKLDNNLTEKVYSIRLIKSSGTFNKEKTEFQESINFVDKKNKGKLFLAEIPNALIVGGIGSFSMASIIFGVFLYYEQTQALVSVMTAFTAGVIVMTLPILQLRQVIADEPAAHVAAASVVRILDSTICIDKHKTQIISEPLTEICFENVEFKYPSSDEIILKNLDIELKKNYKYAFVGPTGSGKSTIAKLILRFYDPSSGLIKINQKYNLQDLNLKSWLDKIGYVDQEPQILSGTIYANIAYGLDNVSNEDIVIAAKKAKLHDLIMSWSDGYDTILFECGSQLSGGQKQRLVIARLILKDPEILILDEATSALDNIVEAEIQAELEKLMVGRTTIAIAHRLSTIKSFDKIFVLEPRMGIVQIGTFDDLISKPGLFKKLYDISS</sequence>
<dbReference type="InterPro" id="IPR036640">
    <property type="entry name" value="ABC1_TM_sf"/>
</dbReference>
<comment type="subcellular location">
    <subcellularLocation>
        <location evidence="1">Cell membrane</location>
        <topology evidence="1">Multi-pass membrane protein</topology>
    </subcellularLocation>
</comment>
<dbReference type="Pfam" id="PF00664">
    <property type="entry name" value="ABC_membrane"/>
    <property type="match status" value="1"/>
</dbReference>
<dbReference type="PANTHER" id="PTHR43394">
    <property type="entry name" value="ATP-DEPENDENT PERMEASE MDL1, MITOCHONDRIAL"/>
    <property type="match status" value="1"/>
</dbReference>
<dbReference type="RefSeq" id="WP_100254567.1">
    <property type="nucleotide sequence ID" value="NZ_CP024870.1"/>
</dbReference>
<evidence type="ECO:0000313" key="11">
    <source>
        <dbReference type="EMBL" id="ATX71025.1"/>
    </source>
</evidence>
<feature type="transmembrane region" description="Helical" evidence="8">
    <location>
        <begin position="352"/>
        <end position="371"/>
    </location>
</feature>
<evidence type="ECO:0000256" key="7">
    <source>
        <dbReference type="ARBA" id="ARBA00023136"/>
    </source>
</evidence>
<name>A0A2K8KH73_9MOLU</name>
<dbReference type="AlphaFoldDB" id="A0A2K8KH73"/>
<organism evidence="11 12">
    <name type="scientific">Spiroplasma clarkii</name>
    <dbReference type="NCBI Taxonomy" id="2139"/>
    <lineage>
        <taxon>Bacteria</taxon>
        <taxon>Bacillati</taxon>
        <taxon>Mycoplasmatota</taxon>
        <taxon>Mollicutes</taxon>
        <taxon>Entomoplasmatales</taxon>
        <taxon>Spiroplasmataceae</taxon>
        <taxon>Spiroplasma</taxon>
    </lineage>
</organism>
<dbReference type="FunFam" id="3.40.50.300:FF:000218">
    <property type="entry name" value="Multidrug ABC transporter ATP-binding protein"/>
    <property type="match status" value="1"/>
</dbReference>
<evidence type="ECO:0000313" key="12">
    <source>
        <dbReference type="Proteomes" id="UP000231179"/>
    </source>
</evidence>
<dbReference type="GO" id="GO:0005886">
    <property type="term" value="C:plasma membrane"/>
    <property type="evidence" value="ECO:0007669"/>
    <property type="project" value="UniProtKB-SubCell"/>
</dbReference>
<dbReference type="Gene3D" id="3.40.50.300">
    <property type="entry name" value="P-loop containing nucleotide triphosphate hydrolases"/>
    <property type="match status" value="1"/>
</dbReference>
<dbReference type="PROSITE" id="PS50929">
    <property type="entry name" value="ABC_TM1F"/>
    <property type="match status" value="1"/>
</dbReference>
<dbReference type="Proteomes" id="UP000231179">
    <property type="component" value="Chromosome"/>
</dbReference>
<proteinExistence type="inferred from homology"/>
<dbReference type="InterPro" id="IPR017871">
    <property type="entry name" value="ABC_transporter-like_CS"/>
</dbReference>
<accession>A0A2K8KH73</accession>
<dbReference type="GO" id="GO:0090374">
    <property type="term" value="P:oligopeptide export from mitochondrion"/>
    <property type="evidence" value="ECO:0007669"/>
    <property type="project" value="TreeGrafter"/>
</dbReference>
<dbReference type="PROSITE" id="PS00211">
    <property type="entry name" value="ABC_TRANSPORTER_1"/>
    <property type="match status" value="1"/>
</dbReference>
<dbReference type="PANTHER" id="PTHR43394:SF15">
    <property type="entry name" value="ALPHA-FACTOR-TRANSPORTING ATPASE"/>
    <property type="match status" value="1"/>
</dbReference>
<feature type="transmembrane region" description="Helical" evidence="8">
    <location>
        <begin position="27"/>
        <end position="51"/>
    </location>
</feature>
<evidence type="ECO:0000259" key="9">
    <source>
        <dbReference type="PROSITE" id="PS50893"/>
    </source>
</evidence>
<dbReference type="SMART" id="SM00382">
    <property type="entry name" value="AAA"/>
    <property type="match status" value="1"/>
</dbReference>
<keyword evidence="4" id="KW-0547">Nucleotide-binding</keyword>
<dbReference type="InterPro" id="IPR003439">
    <property type="entry name" value="ABC_transporter-like_ATP-bd"/>
</dbReference>